<organism evidence="2 3">
    <name type="scientific">Triparma retinervis</name>
    <dbReference type="NCBI Taxonomy" id="2557542"/>
    <lineage>
        <taxon>Eukaryota</taxon>
        <taxon>Sar</taxon>
        <taxon>Stramenopiles</taxon>
        <taxon>Ochrophyta</taxon>
        <taxon>Bolidophyceae</taxon>
        <taxon>Parmales</taxon>
        <taxon>Triparmaceae</taxon>
        <taxon>Triparma</taxon>
    </lineage>
</organism>
<name>A0A9W7FZJ5_9STRA</name>
<gene>
    <name evidence="2" type="ORF">TrRE_jg3541</name>
</gene>
<comment type="caution">
    <text evidence="2">The sequence shown here is derived from an EMBL/GenBank/DDBJ whole genome shotgun (WGS) entry which is preliminary data.</text>
</comment>
<dbReference type="EMBL" id="BRXZ01007172">
    <property type="protein sequence ID" value="GMI25098.1"/>
    <property type="molecule type" value="Genomic_DNA"/>
</dbReference>
<evidence type="ECO:0000256" key="1">
    <source>
        <dbReference type="SAM" id="MobiDB-lite"/>
    </source>
</evidence>
<reference evidence="2" key="1">
    <citation type="submission" date="2022-07" db="EMBL/GenBank/DDBJ databases">
        <title>Genome analysis of Parmales, a sister group of diatoms, reveals the evolutionary specialization of diatoms from phago-mixotrophs to photoautotrophs.</title>
        <authorList>
            <person name="Ban H."/>
            <person name="Sato S."/>
            <person name="Yoshikawa S."/>
            <person name="Kazumasa Y."/>
            <person name="Nakamura Y."/>
            <person name="Ichinomiya M."/>
            <person name="Saitoh K."/>
            <person name="Sato N."/>
            <person name="Blanc-Mathieu R."/>
            <person name="Endo H."/>
            <person name="Kuwata A."/>
            <person name="Ogata H."/>
        </authorList>
    </citation>
    <scope>NUCLEOTIDE SEQUENCE</scope>
</reference>
<proteinExistence type="predicted"/>
<accession>A0A9W7FZJ5</accession>
<sequence>MGGPKVLPVAGIVDPGPTNTERITDESFKDENREPMLCAPAVGGDVGSVSSPKYSSASSIYASKSRLATILVQSVSSVSNVSATEVYEKLELWGTVTFSIVDVCSDIMMITKYYGSD</sequence>
<protein>
    <submittedName>
        <fullName evidence="2">Uncharacterized protein</fullName>
    </submittedName>
</protein>
<feature type="region of interest" description="Disordered" evidence="1">
    <location>
        <begin position="1"/>
        <end position="21"/>
    </location>
</feature>
<evidence type="ECO:0000313" key="2">
    <source>
        <dbReference type="EMBL" id="GMI25098.1"/>
    </source>
</evidence>
<dbReference type="Proteomes" id="UP001165082">
    <property type="component" value="Unassembled WGS sequence"/>
</dbReference>
<feature type="non-terminal residue" evidence="2">
    <location>
        <position position="117"/>
    </location>
</feature>
<dbReference type="AlphaFoldDB" id="A0A9W7FZJ5"/>
<evidence type="ECO:0000313" key="3">
    <source>
        <dbReference type="Proteomes" id="UP001165082"/>
    </source>
</evidence>
<keyword evidence="3" id="KW-1185">Reference proteome</keyword>